<dbReference type="Gene3D" id="3.30.750.24">
    <property type="entry name" value="STAS domain"/>
    <property type="match status" value="1"/>
</dbReference>
<dbReference type="Proteomes" id="UP000093053">
    <property type="component" value="Chromosome"/>
</dbReference>
<dbReference type="STRING" id="1586287.BBK82_08240"/>
<comment type="similarity">
    <text evidence="1 2">Belongs to the anti-sigma-factor antagonist family.</text>
</comment>
<dbReference type="GO" id="GO:0043856">
    <property type="term" value="F:anti-sigma factor antagonist activity"/>
    <property type="evidence" value="ECO:0007669"/>
    <property type="project" value="InterPro"/>
</dbReference>
<dbReference type="PANTHER" id="PTHR33495:SF2">
    <property type="entry name" value="ANTI-SIGMA FACTOR ANTAGONIST TM_1081-RELATED"/>
    <property type="match status" value="1"/>
</dbReference>
<dbReference type="CDD" id="cd07043">
    <property type="entry name" value="STAS_anti-anti-sigma_factors"/>
    <property type="match status" value="1"/>
</dbReference>
<dbReference type="PANTHER" id="PTHR33495">
    <property type="entry name" value="ANTI-SIGMA FACTOR ANTAGONIST TM_1081-RELATED-RELATED"/>
    <property type="match status" value="1"/>
</dbReference>
<proteinExistence type="inferred from homology"/>
<dbReference type="SUPFAM" id="SSF52091">
    <property type="entry name" value="SpoIIaa-like"/>
    <property type="match status" value="1"/>
</dbReference>
<reference evidence="4 5" key="1">
    <citation type="submission" date="2016-07" db="EMBL/GenBank/DDBJ databases">
        <title>Complete genome sequence of the Lentzea guizhouensis DHS C013.</title>
        <authorList>
            <person name="Cao C."/>
        </authorList>
    </citation>
    <scope>NUCLEOTIDE SEQUENCE [LARGE SCALE GENOMIC DNA]</scope>
    <source>
        <strain evidence="4 5">DHS C013</strain>
    </source>
</reference>
<dbReference type="Pfam" id="PF01740">
    <property type="entry name" value="STAS"/>
    <property type="match status" value="1"/>
</dbReference>
<dbReference type="InterPro" id="IPR036513">
    <property type="entry name" value="STAS_dom_sf"/>
</dbReference>
<evidence type="ECO:0000259" key="3">
    <source>
        <dbReference type="PROSITE" id="PS50801"/>
    </source>
</evidence>
<dbReference type="InterPro" id="IPR002645">
    <property type="entry name" value="STAS_dom"/>
</dbReference>
<dbReference type="NCBIfam" id="TIGR00377">
    <property type="entry name" value="ant_ant_sig"/>
    <property type="match status" value="1"/>
</dbReference>
<dbReference type="PROSITE" id="PS50801">
    <property type="entry name" value="STAS"/>
    <property type="match status" value="1"/>
</dbReference>
<dbReference type="InterPro" id="IPR003658">
    <property type="entry name" value="Anti-sigma_ant"/>
</dbReference>
<keyword evidence="5" id="KW-1185">Reference proteome</keyword>
<name>A0A1B2HXZ6_9PSEU</name>
<feature type="domain" description="STAS" evidence="3">
    <location>
        <begin position="3"/>
        <end position="111"/>
    </location>
</feature>
<dbReference type="KEGG" id="led:BBK82_08240"/>
<evidence type="ECO:0000256" key="2">
    <source>
        <dbReference type="RuleBase" id="RU003749"/>
    </source>
</evidence>
<dbReference type="EMBL" id="CP016793">
    <property type="protein sequence ID" value="ANZ42584.1"/>
    <property type="molecule type" value="Genomic_DNA"/>
</dbReference>
<sequence length="119" mass="12539">MTRSVLAELLDGVAVLHVGGEIDITTADPLRAELSTRLAAGDDLVVGCTEVTFMDSTGLSALVTAQNHASRRGTRLIVVGNHHAVLRPLQITHLDAVLTIAATSADALAHLERRDDKAP</sequence>
<accession>A0A1B2HXZ6</accession>
<gene>
    <name evidence="4" type="ORF">BBK82_08240</name>
</gene>
<organism evidence="4 5">
    <name type="scientific">Lentzea guizhouensis</name>
    <dbReference type="NCBI Taxonomy" id="1586287"/>
    <lineage>
        <taxon>Bacteria</taxon>
        <taxon>Bacillati</taxon>
        <taxon>Actinomycetota</taxon>
        <taxon>Actinomycetes</taxon>
        <taxon>Pseudonocardiales</taxon>
        <taxon>Pseudonocardiaceae</taxon>
        <taxon>Lentzea</taxon>
    </lineage>
</organism>
<evidence type="ECO:0000256" key="1">
    <source>
        <dbReference type="ARBA" id="ARBA00009013"/>
    </source>
</evidence>
<evidence type="ECO:0000313" key="4">
    <source>
        <dbReference type="EMBL" id="ANZ42584.1"/>
    </source>
</evidence>
<dbReference type="AlphaFoldDB" id="A0A1B2HXZ6"/>
<protein>
    <recommendedName>
        <fullName evidence="2">Anti-sigma factor antagonist</fullName>
    </recommendedName>
</protein>
<evidence type="ECO:0000313" key="5">
    <source>
        <dbReference type="Proteomes" id="UP000093053"/>
    </source>
</evidence>